<feature type="disulfide bond" evidence="32">
    <location>
        <begin position="1200"/>
        <end position="1212"/>
    </location>
</feature>
<comment type="function">
    <text evidence="1">Binding to cells via a high affinity receptor, laminin is thought to mediate the attachment, migration and organization of cells into tissues during embryonic development by interacting with other extracellular matrix components.</text>
</comment>
<evidence type="ECO:0000256" key="31">
    <source>
        <dbReference type="ARBA" id="ARBA00081237"/>
    </source>
</evidence>
<dbReference type="FunFam" id="2.60.120.260:FF:000010">
    <property type="entry name" value="Laminin subunit beta 1"/>
    <property type="match status" value="1"/>
</dbReference>
<dbReference type="PANTHER" id="PTHR10574">
    <property type="entry name" value="NETRIN/LAMININ-RELATED"/>
    <property type="match status" value="1"/>
</dbReference>
<feature type="transmembrane region" description="Helical" evidence="33">
    <location>
        <begin position="218"/>
        <end position="239"/>
    </location>
</feature>
<dbReference type="InterPro" id="IPR018000">
    <property type="entry name" value="Neurotransmitter_ion_chnl_CS"/>
</dbReference>
<evidence type="ECO:0000256" key="18">
    <source>
        <dbReference type="ARBA" id="ARBA00023157"/>
    </source>
</evidence>
<dbReference type="PANTHER" id="PTHR10574:SF375">
    <property type="entry name" value="LAMININ SUBUNIT BETA-1"/>
    <property type="match status" value="1"/>
</dbReference>
<evidence type="ECO:0000256" key="20">
    <source>
        <dbReference type="ARBA" id="ARBA00023292"/>
    </source>
</evidence>
<evidence type="ECO:0000256" key="32">
    <source>
        <dbReference type="PROSITE-ProRule" id="PRU00460"/>
    </source>
</evidence>
<feature type="transmembrane region" description="Helical" evidence="33">
    <location>
        <begin position="377"/>
        <end position="396"/>
    </location>
</feature>
<feature type="non-terminal residue" evidence="38">
    <location>
        <position position="1"/>
    </location>
</feature>
<keyword evidence="8" id="KW-0272">Extracellular matrix</keyword>
<dbReference type="PROSITE" id="PS50027">
    <property type="entry name" value="EGF_LAM_2"/>
    <property type="match status" value="12"/>
</dbReference>
<dbReference type="GO" id="GO:0005230">
    <property type="term" value="F:extracellular ligand-gated monoatomic ion channel activity"/>
    <property type="evidence" value="ECO:0007669"/>
    <property type="project" value="InterPro"/>
</dbReference>
<keyword evidence="12" id="KW-0084">Basement membrane</keyword>
<proteinExistence type="inferred from homology"/>
<dbReference type="Gene3D" id="2.70.170.10">
    <property type="entry name" value="Neurotransmitter-gated ion-channel ligand-binding domain"/>
    <property type="match status" value="1"/>
</dbReference>
<evidence type="ECO:0000313" key="39">
    <source>
        <dbReference type="Proteomes" id="UP000669903"/>
    </source>
</evidence>
<feature type="disulfide bond" evidence="32">
    <location>
        <begin position="1478"/>
        <end position="1487"/>
    </location>
</feature>
<dbReference type="Gene3D" id="2.10.25.10">
    <property type="entry name" value="Laminin"/>
    <property type="match status" value="11"/>
</dbReference>
<dbReference type="InterPro" id="IPR002049">
    <property type="entry name" value="LE_dom"/>
</dbReference>
<evidence type="ECO:0000259" key="36">
    <source>
        <dbReference type="PROSITE" id="PS51116"/>
    </source>
</evidence>
<feature type="disulfide bond" evidence="32">
    <location>
        <begin position="923"/>
        <end position="937"/>
    </location>
</feature>
<comment type="caution">
    <text evidence="32 33">Lacks conserved residue(s) required for the propagation of feature annotation.</text>
</comment>
<dbReference type="SUPFAM" id="SSF63712">
    <property type="entry name" value="Nicotinic receptor ligand binding domain-like"/>
    <property type="match status" value="1"/>
</dbReference>
<comment type="subunit">
    <text evidence="22">Laminin is a complex glycoprotein, consisting of three different polypeptide chains (alpha, beta, gamma), which are bound to each other by disulfide bonds into a cross-shaped molecule comprising one long and three short arms with globules at each end. Beta-2 is a subunit of laminin-3 (laminin-121 or S-laminin), laminin-4 (laminin-221 or S-merosin), laminin-7 (laminin-321 or KS-laminin), laminin-9 (laminin-421), laminin-11 (laminin-521), laminin-14 (laminin-423) and laminin-15 (laminin-523).</text>
</comment>
<comment type="caution">
    <text evidence="38">The sequence shown here is derived from an EMBL/GenBank/DDBJ whole genome shotgun (WGS) entry which is preliminary data.</text>
</comment>
<evidence type="ECO:0000256" key="25">
    <source>
        <dbReference type="ARBA" id="ARBA00076137"/>
    </source>
</evidence>
<dbReference type="InterPro" id="IPR056863">
    <property type="entry name" value="LMN_ATRN_NET-like_EGF"/>
</dbReference>
<dbReference type="InterPro" id="IPR006201">
    <property type="entry name" value="Neur_channel"/>
</dbReference>
<feature type="domain" description="Laminin N-terminal" evidence="37">
    <location>
        <begin position="476"/>
        <end position="702"/>
    </location>
</feature>
<feature type="disulfide bond" evidence="32">
    <location>
        <begin position="1554"/>
        <end position="1566"/>
    </location>
</feature>
<dbReference type="InterPro" id="IPR038050">
    <property type="entry name" value="Neuro_actylchol_rec"/>
</dbReference>
<dbReference type="Pfam" id="PF02932">
    <property type="entry name" value="Neur_chan_memb"/>
    <property type="match status" value="1"/>
</dbReference>
<feature type="domain" description="Laminin EGF-like" evidence="35">
    <location>
        <begin position="1455"/>
        <end position="1505"/>
    </location>
</feature>
<evidence type="ECO:0000259" key="35">
    <source>
        <dbReference type="PROSITE" id="PS50027"/>
    </source>
</evidence>
<dbReference type="Pfam" id="PF21199">
    <property type="entry name" value="LAMININ_IV_B"/>
    <property type="match status" value="1"/>
</dbReference>
<dbReference type="PROSITE" id="PS51117">
    <property type="entry name" value="LAMININ_NTER"/>
    <property type="match status" value="1"/>
</dbReference>
<keyword evidence="10" id="KW-0732">Signal</keyword>
<keyword evidence="18 32" id="KW-1015">Disulfide bond</keyword>
<dbReference type="CDD" id="cd00055">
    <property type="entry name" value="EGF_Lam"/>
    <property type="match status" value="13"/>
</dbReference>
<dbReference type="GO" id="GO:0004888">
    <property type="term" value="F:transmembrane signaling receptor activity"/>
    <property type="evidence" value="ECO:0007669"/>
    <property type="project" value="InterPro"/>
</dbReference>
<gene>
    <name evidence="38" type="primary">Lanb1</name>
    <name evidence="38" type="ORF">G6Z76_0006645</name>
</gene>
<keyword evidence="20 32" id="KW-0424">Laminin EGF-like domain</keyword>
<evidence type="ECO:0000256" key="1">
    <source>
        <dbReference type="ARBA" id="ARBA00002418"/>
    </source>
</evidence>
<keyword evidence="14 33" id="KW-1133">Transmembrane helix</keyword>
<feature type="coiled-coil region" evidence="34">
    <location>
        <begin position="1855"/>
        <end position="1892"/>
    </location>
</feature>
<evidence type="ECO:0000256" key="28">
    <source>
        <dbReference type="ARBA" id="ARBA00080055"/>
    </source>
</evidence>
<dbReference type="Gene3D" id="2.170.300.10">
    <property type="entry name" value="Tie2 ligand-binding domain superfamily"/>
    <property type="match status" value="1"/>
</dbReference>
<evidence type="ECO:0000256" key="22">
    <source>
        <dbReference type="ARBA" id="ARBA00065009"/>
    </source>
</evidence>
<feature type="domain" description="Laminin IV type B" evidence="36">
    <location>
        <begin position="979"/>
        <end position="1194"/>
    </location>
</feature>
<keyword evidence="15 34" id="KW-0175">Coiled coil</keyword>
<evidence type="ECO:0000256" key="30">
    <source>
        <dbReference type="ARBA" id="ARBA00080856"/>
    </source>
</evidence>
<dbReference type="InterPro" id="IPR050440">
    <property type="entry name" value="Laminin/Netrin_ECM"/>
</dbReference>
<feature type="coiled-coil region" evidence="34">
    <location>
        <begin position="2013"/>
        <end position="2075"/>
    </location>
</feature>
<evidence type="ECO:0000256" key="11">
    <source>
        <dbReference type="ARBA" id="ARBA00022737"/>
    </source>
</evidence>
<evidence type="ECO:0000256" key="33">
    <source>
        <dbReference type="RuleBase" id="RU000687"/>
    </source>
</evidence>
<dbReference type="PRINTS" id="PR00011">
    <property type="entry name" value="EGFLAMININ"/>
</dbReference>
<sequence length="2200" mass="246752">LCRRSLEFFDLLPEDPKLYDKMRPPKKDGHATVVNFHVTVMGLDSIDENSMTYAADIFFAQTWKDNRLRLPENMTSEYRLLEVDWLKNMWRPDSFFKNAKSVTFQTMTVPNHYLWLYKDKTILYMVKLTLKLSCAMNFLIYPHDTQECKLQMESLSHTTDEMIFQWDPDVPLVVDENIELPQLQLVKNYTADCSQVYSTGNFTCLEVVFVLKRRLGYYLFHTYVPTCLIVIMSWISFWIKPEAAPARVTLGVTSLLTLSTQHAKSQASLPPVSYLKAVDAFMSVCTVFVFMALMEYCLVNIVLGDSDTPTAKPPAPPPPPPCSSTSDSAKLDKIFDIAAKENAMLLSCRSQKSPIVPPPGPTPAQRARIRALNIDRFSRIFFPFLFAVLNVTYWIMKSCDTSRRMRTRVRVLRETDTLETLKYLGETKSNKNGGVIGSVQRGDMSPMDVVTEHRNRLGPIIPTPRGSHAKRPHPCEQSSCYPATGNLLIGRKDKLTASSTCGLHGPERFCIVSHLKDRKKCFFCDTSIPKQQHNIENIVSGSWWQAENGVENVTIRFDLEAEFHFTHIIIRFQTFRPAAMLIERSYDFGKTWQVYRYFAHNCEHYFPDIPTHQPQRLTDVICETRYSAVAPSTGGDVIFRVLPRNLEIDNPYSKEVQNLLKITNLRIIMTRLHTLGDDLLDDRAEIREKYYYAIQDMVIRGSCSCYGHASRCLPLPGVSDEENMVHGRCECTHNTKGLNCESCEDFYNDLPWKPAVGKQTNACRPCNCNNHTNSCHFDETVYERSGRVSGGVCDDCQHNTRGQNCEQCKPFYYHDVTKDISDPEACQPCDCDLNGSLDDGICDSRTDPLSGDESGRCHCKVNVDGRRCDRCKNGFWNFDPDNPEGCQACTCNILGTIDNQGCNVMTGECTCKRYVTARDCNQCLPEYWGLSEDRDGCKPCDCDPGGSYENSCDVITGQCRCRPHVSGRTCNQPEQSYYTGSLDFLIYEGELSRATDNCQVVIREPYRDGRNSTWTGTGFMKALEGSVLNFTIDDIRRSTWYDVIVRYEPVHPGVWEDVQVILERDSLPDPNGPCADWKPEYDRLWVQLPLRSRSAVAQPSVCLEAGKRYNLLLQFRKFNSHVDTPLASILVDSIVLKPRIDVIPFFKAPGLGELRRQEYERYHCNEIYNDVNSVWNNVPDICRKYQNSIGYYVFDGAHSCECNPTGSRSLLCKNYGGMCPCKPNVVGRRCDRCAPGTYGFGPEGCIPCDCDGVGALDNFCDVETGRCKCRPNTYGRTCGQCEPGFWNFPHCQRCECHGHADSCDSKTGACINCRDFTTGHNCDRCVDDFYGDPRIGVDIPCRACPCPGTRESGHSYANSCSLDSITQDVVCECFEGYSGPRCEHCAENYFGNPEIPGGSCQLCNCNNNTDLRRAGNCDPNTGHCLQCLFNTDGYTCEVCKAGFYGDALRQDCQDCRCNVLGTDKTAGSCDHRTGQCPCLPHVIGQLCDSCEENHWRIASGQGCDPCECDVVGSISDRCNPYDGTCECKPGFGGRRCNECQTNFWGNPNVECYPCECDVIGSASQQCDRETGVCVCHKGIGGEKCDQCDRGYHGDAPQCSPCGECFDNWDLILDGLRNKTYAVIQEASRIQKVGTTGVYSQEFDDMEESLNEVQDLISNTTIRSQDLDALDNLAEELAKNISESAKQLDEANNHLENLSQRVNLGDVALKKLRNRTNNLHEAAADLRENATRLQEENVLGALNVTQQMAEQSRQAEKMANDSTNVLGDAERFRKHTENLLAKNRASVDEAQERNKESLTKLNEKLKTFHMAVPELNLRMCGDNVTECSSVCGGAGCGTCGGLSCDVGAVSKANQALDVAKQQAAKIKSHKDNAEQLLRNMSQIKQDATAARSNAQDAFNIAWEAQSFFEKLSKNMANMIKQMLSTQDEDQPTPAMVRALAYAILARNIHLEPDQIAQLADRIEDMVGSLTDSEKILADTKDDLRLAHDLEERANQIKSTAIEKQVLANKMILLLNDAQKAQHLAQDAIDKAEADVSKSQKDLADIADVTKAAQIQANSTTQTVEALDTRLKQLQTQSAKNSFVLTEIGTEAKKVADEAQAIDGKTKKLSEEYKRADESLNQRVNKTKGDIQRAKRLLTRASELTADTSTKSKDLDGMESVYKENERLLKELMSDVDVLMMEMERNMAEIEKKSQLYRQCSA</sequence>
<dbReference type="Proteomes" id="UP000669903">
    <property type="component" value="Unassembled WGS sequence"/>
</dbReference>
<dbReference type="FunFam" id="2.10.25.10:FF:000065">
    <property type="entry name" value="Laminin subunit beta 1"/>
    <property type="match status" value="1"/>
</dbReference>
<feature type="domain" description="Laminin EGF-like" evidence="35">
    <location>
        <begin position="766"/>
        <end position="828"/>
    </location>
</feature>
<feature type="disulfide bond" evidence="32">
    <location>
        <begin position="942"/>
        <end position="959"/>
    </location>
</feature>
<dbReference type="Pfam" id="PF00055">
    <property type="entry name" value="Laminin_N"/>
    <property type="match status" value="1"/>
</dbReference>
<dbReference type="PRINTS" id="PR00252">
    <property type="entry name" value="NRIONCHANNEL"/>
</dbReference>
<dbReference type="FunFam" id="2.10.25.10:FF:000135">
    <property type="entry name" value="Laminin subunit beta 4"/>
    <property type="match status" value="2"/>
</dbReference>
<dbReference type="FunFam" id="2.10.25.10:FF:000101">
    <property type="entry name" value="Laminin subunit beta 1"/>
    <property type="match status" value="1"/>
</dbReference>
<feature type="disulfide bond" evidence="32">
    <location>
        <begin position="1250"/>
        <end position="1267"/>
    </location>
</feature>
<evidence type="ECO:0000256" key="6">
    <source>
        <dbReference type="ARBA" id="ARBA00022475"/>
    </source>
</evidence>
<dbReference type="GO" id="GO:0009888">
    <property type="term" value="P:tissue development"/>
    <property type="evidence" value="ECO:0007669"/>
    <property type="project" value="TreeGrafter"/>
</dbReference>
<organism evidence="38 39">
    <name type="scientific">Acromyrmex charruanus</name>
    <dbReference type="NCBI Taxonomy" id="2715315"/>
    <lineage>
        <taxon>Eukaryota</taxon>
        <taxon>Metazoa</taxon>
        <taxon>Ecdysozoa</taxon>
        <taxon>Arthropoda</taxon>
        <taxon>Hexapoda</taxon>
        <taxon>Insecta</taxon>
        <taxon>Pterygota</taxon>
        <taxon>Neoptera</taxon>
        <taxon>Endopterygota</taxon>
        <taxon>Hymenoptera</taxon>
        <taxon>Apocrita</taxon>
        <taxon>Aculeata</taxon>
        <taxon>Formicoidea</taxon>
        <taxon>Formicidae</taxon>
        <taxon>Myrmicinae</taxon>
        <taxon>Acromyrmex</taxon>
    </lineage>
</organism>
<feature type="disulfide bond" evidence="32">
    <location>
        <begin position="731"/>
        <end position="740"/>
    </location>
</feature>
<feature type="domain" description="Laminin EGF-like" evidence="35">
    <location>
        <begin position="1294"/>
        <end position="1343"/>
    </location>
</feature>
<dbReference type="InterPro" id="IPR000742">
    <property type="entry name" value="EGF"/>
</dbReference>
<dbReference type="FunFam" id="2.10.25.10:FF:000084">
    <property type="entry name" value="Laminin subunit alpha 3"/>
    <property type="match status" value="1"/>
</dbReference>
<dbReference type="NCBIfam" id="TIGR00860">
    <property type="entry name" value="LIC"/>
    <property type="match status" value="1"/>
</dbReference>
<evidence type="ECO:0000256" key="24">
    <source>
        <dbReference type="ARBA" id="ARBA00075305"/>
    </source>
</evidence>
<feature type="coiled-coil region" evidence="34">
    <location>
        <begin position="1666"/>
        <end position="1735"/>
    </location>
</feature>
<feature type="domain" description="Laminin EGF-like" evidence="35">
    <location>
        <begin position="940"/>
        <end position="1000"/>
    </location>
</feature>
<feature type="disulfide bond" evidence="32">
    <location>
        <begin position="1269"/>
        <end position="1278"/>
    </location>
</feature>
<dbReference type="GO" id="GO:0016477">
    <property type="term" value="P:cell migration"/>
    <property type="evidence" value="ECO:0007669"/>
    <property type="project" value="TreeGrafter"/>
</dbReference>
<feature type="disulfide bond" evidence="32">
    <location>
        <begin position="1221"/>
        <end position="1230"/>
    </location>
</feature>
<feature type="domain" description="Laminin EGF-like" evidence="35">
    <location>
        <begin position="1554"/>
        <end position="1600"/>
    </location>
</feature>
<feature type="non-terminal residue" evidence="38">
    <location>
        <position position="2200"/>
    </location>
</feature>
<dbReference type="Pfam" id="PF00053">
    <property type="entry name" value="EGF_laminin"/>
    <property type="match status" value="11"/>
</dbReference>
<dbReference type="FunFam" id="2.10.25.10:FF:000145">
    <property type="entry name" value="Laminin subunit beta 1"/>
    <property type="match status" value="1"/>
</dbReference>
<dbReference type="Pfam" id="PF24973">
    <property type="entry name" value="EGF_LMN_ATRN"/>
    <property type="match status" value="2"/>
</dbReference>
<evidence type="ECO:0000313" key="38">
    <source>
        <dbReference type="EMBL" id="KAG5331848.1"/>
    </source>
</evidence>
<feature type="disulfide bond" evidence="32">
    <location>
        <begin position="796"/>
        <end position="805"/>
    </location>
</feature>
<keyword evidence="7" id="KW-0964">Secreted</keyword>
<feature type="domain" description="Laminin EGF-like" evidence="35">
    <location>
        <begin position="1403"/>
        <end position="1454"/>
    </location>
</feature>
<evidence type="ECO:0000256" key="14">
    <source>
        <dbReference type="ARBA" id="ARBA00022989"/>
    </source>
</evidence>
<dbReference type="GO" id="GO:0005608">
    <property type="term" value="C:laminin-3 complex"/>
    <property type="evidence" value="ECO:0007669"/>
    <property type="project" value="UniProtKB-ARBA"/>
</dbReference>
<dbReference type="SMART" id="SM00181">
    <property type="entry name" value="EGF"/>
    <property type="match status" value="8"/>
</dbReference>
<name>A0A836FU30_9HYME</name>
<keyword evidence="19" id="KW-0325">Glycoprotein</keyword>
<dbReference type="CDD" id="cd22302">
    <property type="entry name" value="cc_DmLAMB1-like_C"/>
    <property type="match status" value="1"/>
</dbReference>
<dbReference type="GO" id="GO:0009887">
    <property type="term" value="P:animal organ morphogenesis"/>
    <property type="evidence" value="ECO:0007669"/>
    <property type="project" value="TreeGrafter"/>
</dbReference>
<feature type="disulfide bond" evidence="32">
    <location>
        <begin position="1527"/>
        <end position="1536"/>
    </location>
</feature>
<evidence type="ECO:0000256" key="9">
    <source>
        <dbReference type="ARBA" id="ARBA00022692"/>
    </source>
</evidence>
<evidence type="ECO:0000256" key="12">
    <source>
        <dbReference type="ARBA" id="ARBA00022869"/>
    </source>
</evidence>
<feature type="disulfide bond" evidence="32">
    <location>
        <begin position="940"/>
        <end position="952"/>
    </location>
</feature>
<keyword evidence="13" id="KW-0130">Cell adhesion</keyword>
<evidence type="ECO:0000256" key="7">
    <source>
        <dbReference type="ARBA" id="ARBA00022525"/>
    </source>
</evidence>
<dbReference type="InterPro" id="IPR006029">
    <property type="entry name" value="Neurotrans-gated_channel_TM"/>
</dbReference>
<feature type="disulfide bond" evidence="32">
    <location>
        <begin position="1506"/>
        <end position="1518"/>
    </location>
</feature>
<dbReference type="PROSITE" id="PS51116">
    <property type="entry name" value="LAMININ_IVB"/>
    <property type="match status" value="1"/>
</dbReference>
<feature type="domain" description="Laminin EGF-like" evidence="35">
    <location>
        <begin position="703"/>
        <end position="765"/>
    </location>
</feature>
<feature type="disulfide bond" evidence="32">
    <location>
        <begin position="1427"/>
        <end position="1436"/>
    </location>
</feature>
<dbReference type="GO" id="GO:0030054">
    <property type="term" value="C:cell junction"/>
    <property type="evidence" value="ECO:0007669"/>
    <property type="project" value="UniProtKB-ARBA"/>
</dbReference>
<dbReference type="EMBL" id="JAANIC010005341">
    <property type="protein sequence ID" value="KAG5331848.1"/>
    <property type="molecule type" value="Genomic_DNA"/>
</dbReference>
<evidence type="ECO:0000256" key="23">
    <source>
        <dbReference type="ARBA" id="ARBA00071082"/>
    </source>
</evidence>
<dbReference type="GO" id="GO:0005886">
    <property type="term" value="C:plasma membrane"/>
    <property type="evidence" value="ECO:0007669"/>
    <property type="project" value="UniProtKB-SubCell"/>
</dbReference>
<evidence type="ECO:0000256" key="15">
    <source>
        <dbReference type="ARBA" id="ARBA00023054"/>
    </source>
</evidence>
<feature type="disulfide bond" evidence="32">
    <location>
        <begin position="1248"/>
        <end position="1260"/>
    </location>
</feature>
<dbReference type="CDD" id="cd19049">
    <property type="entry name" value="LGIC_TM_anion"/>
    <property type="match status" value="1"/>
</dbReference>
<evidence type="ECO:0000256" key="16">
    <source>
        <dbReference type="ARBA" id="ARBA00023065"/>
    </source>
</evidence>
<feature type="disulfide bond" evidence="32">
    <location>
        <begin position="961"/>
        <end position="970"/>
    </location>
</feature>
<dbReference type="SMART" id="SM00136">
    <property type="entry name" value="LamNT"/>
    <property type="match status" value="1"/>
</dbReference>
<comment type="subcellular location">
    <subcellularLocation>
        <location evidence="3">Cell membrane</location>
    </subcellularLocation>
    <subcellularLocation>
        <location evidence="2">Membrane</location>
        <topology evidence="2">Multi-pass membrane protein</topology>
    </subcellularLocation>
    <subcellularLocation>
        <location evidence="4">Secreted</location>
        <location evidence="4">Extracellular space</location>
        <location evidence="4">Extracellular matrix</location>
        <location evidence="4">Basement membrane</location>
    </subcellularLocation>
</comment>
<feature type="disulfide bond" evidence="32">
    <location>
        <begin position="859"/>
        <end position="868"/>
    </location>
</feature>
<feature type="disulfide bond" evidence="32">
    <location>
        <begin position="1508"/>
        <end position="1525"/>
    </location>
</feature>
<feature type="disulfide bond" evidence="32">
    <location>
        <begin position="911"/>
        <end position="920"/>
    </location>
</feature>
<dbReference type="FunFam" id="2.10.25.10:FF:000130">
    <property type="entry name" value="Laminin subunit beta 1"/>
    <property type="match status" value="1"/>
</dbReference>
<dbReference type="PRINTS" id="PR00253">
    <property type="entry name" value="GABAARECEPTR"/>
</dbReference>
<dbReference type="InterPro" id="IPR013015">
    <property type="entry name" value="Laminin_IV_B"/>
</dbReference>
<evidence type="ECO:0000256" key="10">
    <source>
        <dbReference type="ARBA" id="ARBA00022729"/>
    </source>
</evidence>
<dbReference type="GO" id="GO:0034446">
    <property type="term" value="P:substrate adhesion-dependent cell spreading"/>
    <property type="evidence" value="ECO:0007669"/>
    <property type="project" value="TreeGrafter"/>
</dbReference>
<evidence type="ECO:0000256" key="3">
    <source>
        <dbReference type="ARBA" id="ARBA00004236"/>
    </source>
</evidence>
<protein>
    <recommendedName>
        <fullName evidence="23">Laminin subunit beta-2</fullName>
    </recommendedName>
    <alternativeName>
        <fullName evidence="26">Laminin-11 subunit beta</fullName>
    </alternativeName>
    <alternativeName>
        <fullName evidence="27">Laminin-14 subunit beta</fullName>
    </alternativeName>
    <alternativeName>
        <fullName evidence="31">Laminin-15 subunit beta</fullName>
    </alternativeName>
    <alternativeName>
        <fullName evidence="30">Laminin-3 subunit beta</fullName>
    </alternativeName>
    <alternativeName>
        <fullName evidence="29">Laminin-4 subunit beta</fullName>
    </alternativeName>
    <alternativeName>
        <fullName evidence="25">Laminin-7 subunit beta</fullName>
    </alternativeName>
    <alternativeName>
        <fullName evidence="28">Laminin-9 subunit beta</fullName>
    </alternativeName>
    <alternativeName>
        <fullName evidence="24">S-laminin subunit beta</fullName>
    </alternativeName>
</protein>
<feature type="disulfide bond" evidence="32">
    <location>
        <begin position="1575"/>
        <end position="1584"/>
    </location>
</feature>
<accession>A0A836FU30</accession>
<comment type="similarity">
    <text evidence="33">Belongs to the ligand-gated ion channel (TC 1.A.9) family.</text>
</comment>
<dbReference type="FunFam" id="2.70.170.10:FF:000024">
    <property type="entry name" value="Histamine-gated chloride channel subunit"/>
    <property type="match status" value="1"/>
</dbReference>
<dbReference type="GO" id="GO:0007411">
    <property type="term" value="P:axon guidance"/>
    <property type="evidence" value="ECO:0007669"/>
    <property type="project" value="TreeGrafter"/>
</dbReference>
<evidence type="ECO:0000256" key="19">
    <source>
        <dbReference type="ARBA" id="ARBA00023180"/>
    </source>
</evidence>
<dbReference type="PROSITE" id="PS00236">
    <property type="entry name" value="NEUROTR_ION_CHANNEL"/>
    <property type="match status" value="1"/>
</dbReference>
<evidence type="ECO:0000259" key="37">
    <source>
        <dbReference type="PROSITE" id="PS51117"/>
    </source>
</evidence>
<dbReference type="CDD" id="cd18992">
    <property type="entry name" value="LGIC_ECD_HisCl"/>
    <property type="match status" value="1"/>
</dbReference>
<feature type="domain" description="Laminin EGF-like" evidence="35">
    <location>
        <begin position="1248"/>
        <end position="1293"/>
    </location>
</feature>
<feature type="domain" description="Laminin EGF-like" evidence="35">
    <location>
        <begin position="829"/>
        <end position="888"/>
    </location>
</feature>
<dbReference type="FunFam" id="2.10.25.10:FF:000333">
    <property type="entry name" value="netrin-4 isoform X2"/>
    <property type="match status" value="1"/>
</dbReference>
<keyword evidence="21 33" id="KW-0407">Ion channel</keyword>
<feature type="transmembrane region" description="Helical" evidence="33">
    <location>
        <begin position="280"/>
        <end position="303"/>
    </location>
</feature>
<dbReference type="GO" id="GO:0099095">
    <property type="term" value="F:ligand-gated monoatomic anion channel activity"/>
    <property type="evidence" value="ECO:0007669"/>
    <property type="project" value="UniProtKB-ARBA"/>
</dbReference>
<dbReference type="InterPro" id="IPR036734">
    <property type="entry name" value="Neur_chan_lig-bd_sf"/>
</dbReference>
<dbReference type="InterPro" id="IPR006202">
    <property type="entry name" value="Neur_chan_lig-bd"/>
</dbReference>
<evidence type="ECO:0000256" key="8">
    <source>
        <dbReference type="ARBA" id="ARBA00022530"/>
    </source>
</evidence>
<dbReference type="Pfam" id="PF02931">
    <property type="entry name" value="Neur_chan_LBD"/>
    <property type="match status" value="1"/>
</dbReference>
<feature type="disulfide bond" evidence="32">
    <location>
        <begin position="1202"/>
        <end position="1219"/>
    </location>
</feature>
<dbReference type="FunFam" id="2.10.25.10:FF:000011">
    <property type="entry name" value="Cadherin EGF LAG seven-pass G-type receptor"/>
    <property type="match status" value="2"/>
</dbReference>
<dbReference type="Gene3D" id="1.20.58.390">
    <property type="entry name" value="Neurotransmitter-gated ion-channel transmembrane domain"/>
    <property type="match status" value="1"/>
</dbReference>
<feature type="disulfide bond" evidence="32">
    <location>
        <begin position="1313"/>
        <end position="1322"/>
    </location>
</feature>
<dbReference type="GO" id="GO:0005254">
    <property type="term" value="F:chloride channel activity"/>
    <property type="evidence" value="ECO:0007669"/>
    <property type="project" value="UniProtKB-ARBA"/>
</dbReference>
<keyword evidence="6" id="KW-1003">Cell membrane</keyword>
<evidence type="ECO:0000256" key="34">
    <source>
        <dbReference type="SAM" id="Coils"/>
    </source>
</evidence>
<dbReference type="FunFam" id="2.10.25.10:FF:000138">
    <property type="entry name" value="Laminin subunit beta 1"/>
    <property type="match status" value="1"/>
</dbReference>
<evidence type="ECO:0000256" key="21">
    <source>
        <dbReference type="ARBA" id="ARBA00023303"/>
    </source>
</evidence>
<feature type="domain" description="Laminin EGF-like" evidence="35">
    <location>
        <begin position="1200"/>
        <end position="1247"/>
    </location>
</feature>
<dbReference type="SMART" id="SM00180">
    <property type="entry name" value="EGF_Lam"/>
    <property type="match status" value="13"/>
</dbReference>
<keyword evidence="16 33" id="KW-0406">Ion transport</keyword>
<dbReference type="InterPro" id="IPR036719">
    <property type="entry name" value="Neuro-gated_channel_TM_sf"/>
</dbReference>
<keyword evidence="5 33" id="KW-0813">Transport</keyword>
<dbReference type="PROSITE" id="PS01248">
    <property type="entry name" value="EGF_LAM_1"/>
    <property type="match status" value="4"/>
</dbReference>
<evidence type="ECO:0000256" key="2">
    <source>
        <dbReference type="ARBA" id="ARBA00004141"/>
    </source>
</evidence>
<reference evidence="38" key="1">
    <citation type="submission" date="2020-03" db="EMBL/GenBank/DDBJ databases">
        <title>Relaxed selection underlies rapid genomic changes in the transitions from sociality to social parasitism in ants.</title>
        <authorList>
            <person name="Bi X."/>
        </authorList>
    </citation>
    <scope>NUCLEOTIDE SEQUENCE</scope>
    <source>
        <strain evidence="38">BGI-DK2014a</strain>
        <tissue evidence="38">Whole body</tissue>
    </source>
</reference>
<evidence type="ECO:0000256" key="26">
    <source>
        <dbReference type="ARBA" id="ARBA00079179"/>
    </source>
</evidence>
<evidence type="ECO:0000256" key="17">
    <source>
        <dbReference type="ARBA" id="ARBA00023136"/>
    </source>
</evidence>
<dbReference type="Gene3D" id="2.60.120.260">
    <property type="entry name" value="Galactose-binding domain-like"/>
    <property type="match status" value="1"/>
</dbReference>
<evidence type="ECO:0000256" key="13">
    <source>
        <dbReference type="ARBA" id="ARBA00022889"/>
    </source>
</evidence>
<keyword evidence="39" id="KW-1185">Reference proteome</keyword>
<evidence type="ECO:0000256" key="29">
    <source>
        <dbReference type="ARBA" id="ARBA00080199"/>
    </source>
</evidence>
<evidence type="ECO:0000256" key="5">
    <source>
        <dbReference type="ARBA" id="ARBA00022448"/>
    </source>
</evidence>
<dbReference type="FunFam" id="2.10.25.10:FF:000074">
    <property type="entry name" value="Laminin subunit alpha"/>
    <property type="match status" value="1"/>
</dbReference>
<dbReference type="GO" id="GO:0070831">
    <property type="term" value="P:basement membrane assembly"/>
    <property type="evidence" value="ECO:0007669"/>
    <property type="project" value="TreeGrafter"/>
</dbReference>
<dbReference type="SUPFAM" id="SSF90112">
    <property type="entry name" value="Neurotransmitter-gated ion-channel transmembrane pore"/>
    <property type="match status" value="1"/>
</dbReference>
<keyword evidence="17 33" id="KW-0472">Membrane</keyword>
<evidence type="ECO:0000256" key="4">
    <source>
        <dbReference type="ARBA" id="ARBA00004302"/>
    </source>
</evidence>
<dbReference type="SUPFAM" id="SSF57196">
    <property type="entry name" value="EGF/Laminin"/>
    <property type="match status" value="13"/>
</dbReference>
<evidence type="ECO:0000256" key="27">
    <source>
        <dbReference type="ARBA" id="ARBA00079356"/>
    </source>
</evidence>
<dbReference type="InterPro" id="IPR006028">
    <property type="entry name" value="GABAA/Glycine_rcpt"/>
</dbReference>
<feature type="domain" description="Laminin EGF-like" evidence="35">
    <location>
        <begin position="889"/>
        <end position="939"/>
    </location>
</feature>
<feature type="domain" description="Laminin EGF-like" evidence="35">
    <location>
        <begin position="1506"/>
        <end position="1553"/>
    </location>
</feature>
<feature type="disulfide bond" evidence="32">
    <location>
        <begin position="1556"/>
        <end position="1573"/>
    </location>
</feature>
<keyword evidence="9 33" id="KW-0812">Transmembrane</keyword>
<keyword evidence="11" id="KW-0677">Repeat</keyword>
<dbReference type="FunFam" id="2.170.300.10:FF:000001">
    <property type="entry name" value="Laminin subunit beta-1"/>
    <property type="match status" value="1"/>
</dbReference>
<dbReference type="InterPro" id="IPR008211">
    <property type="entry name" value="Laminin_N"/>
</dbReference>